<gene>
    <name evidence="2" type="ORF">KYI77_11840</name>
</gene>
<feature type="domain" description="GmrSD restriction endonucleases N-terminal" evidence="1">
    <location>
        <begin position="22"/>
        <end position="169"/>
    </location>
</feature>
<dbReference type="Proteomes" id="UP001155882">
    <property type="component" value="Unassembled WGS sequence"/>
</dbReference>
<reference evidence="2" key="1">
    <citation type="submission" date="2021-07" db="EMBL/GenBank/DDBJ databases">
        <authorList>
            <person name="Stanton E."/>
        </authorList>
    </citation>
    <scope>NUCLEOTIDE SEQUENCE</scope>
    <source>
        <strain evidence="2">2021EL-01139</strain>
    </source>
</reference>
<dbReference type="AlphaFoldDB" id="A0AAE2ZFJ6"/>
<dbReference type="PANTHER" id="PTHR39639">
    <property type="entry name" value="CHROMOSOME 16, WHOLE GENOME SHOTGUN SEQUENCE"/>
    <property type="match status" value="1"/>
</dbReference>
<organism evidence="2 3">
    <name type="scientific">Providencia rettgeri</name>
    <dbReference type="NCBI Taxonomy" id="587"/>
    <lineage>
        <taxon>Bacteria</taxon>
        <taxon>Pseudomonadati</taxon>
        <taxon>Pseudomonadota</taxon>
        <taxon>Gammaproteobacteria</taxon>
        <taxon>Enterobacterales</taxon>
        <taxon>Morganellaceae</taxon>
        <taxon>Providencia</taxon>
    </lineage>
</organism>
<dbReference type="Pfam" id="PF03235">
    <property type="entry name" value="GmrSD_N"/>
    <property type="match status" value="1"/>
</dbReference>
<dbReference type="InterPro" id="IPR004919">
    <property type="entry name" value="GmrSD_N"/>
</dbReference>
<proteinExistence type="predicted"/>
<name>A0AAE2ZFJ6_PRORE</name>
<protein>
    <submittedName>
        <fullName evidence="2">DUF262 domain-containing protein</fullName>
    </submittedName>
</protein>
<accession>A0AAE2ZFJ6</accession>
<dbReference type="RefSeq" id="WP_165880179.1">
    <property type="nucleotide sequence ID" value="NZ_CP123251.1"/>
</dbReference>
<evidence type="ECO:0000313" key="2">
    <source>
        <dbReference type="EMBL" id="MBW3117141.1"/>
    </source>
</evidence>
<sequence length="346" mass="40351">MFKVQNHASRTLSWWYKQRSKIDFEPEYQRKGNLWSDKDKAFLIDSIINEYDLPKIYLADFTILNTKLNTKNMSYAVIDGRQRLESIIEFYEDKIKLNNDFVLYSNPSIKIGGMTFSQIRSMYPDVSEIFEEFNLDVMSVISDDESKVKDLFVRLNKSKPLTGAELRNAMQGVIPDLIRALADKKFFKESVKFSKARGQDYNAASKILLIEYSNGFTDTKRKNLDKFVSLFDNPDELELIYQAAYKAEQILDKMHSIFRKKDPLLSSSGLIPVYYELSKSNFESGDLHEFFDCFDSYLKDKKNNNETVNQYKQSVRSINDQGSLSRVYSIMHNSMMHYFANGKKLP</sequence>
<comment type="caution">
    <text evidence="2">The sequence shown here is derived from an EMBL/GenBank/DDBJ whole genome shotgun (WGS) entry which is preliminary data.</text>
</comment>
<dbReference type="EMBL" id="JAHWLI010000033">
    <property type="protein sequence ID" value="MBW3117141.1"/>
    <property type="molecule type" value="Genomic_DNA"/>
</dbReference>
<evidence type="ECO:0000313" key="3">
    <source>
        <dbReference type="Proteomes" id="UP001155882"/>
    </source>
</evidence>
<evidence type="ECO:0000259" key="1">
    <source>
        <dbReference type="Pfam" id="PF03235"/>
    </source>
</evidence>
<dbReference type="PANTHER" id="PTHR39639:SF1">
    <property type="entry name" value="DUF262 DOMAIN-CONTAINING PROTEIN"/>
    <property type="match status" value="1"/>
</dbReference>